<evidence type="ECO:0000313" key="3">
    <source>
        <dbReference type="Proteomes" id="UP000320011"/>
    </source>
</evidence>
<evidence type="ECO:0000313" key="2">
    <source>
        <dbReference type="EMBL" id="TVT60216.1"/>
    </source>
</evidence>
<reference evidence="2 3" key="1">
    <citation type="submission" date="2019-07" db="EMBL/GenBank/DDBJ databases">
        <authorList>
            <person name="Duangmal K."/>
            <person name="Teo W.F.A."/>
        </authorList>
    </citation>
    <scope>NUCLEOTIDE SEQUENCE [LARGE SCALE GENOMIC DNA]</scope>
    <source>
        <strain evidence="2 3">TBRC 6029</strain>
    </source>
</reference>
<sequence>MSEQDNVADPQQRMSDLWTSTKPGVPLFMNVTLTIRPERREEFLAALREVLPPARAESNCIYLHVGQSMTEPDVFVLSEGWHDLAEYRDVVLPKPYFQTYLQISESTYARPRVVVPLTPVGPM</sequence>
<organism evidence="2 3">
    <name type="scientific">Amycolatopsis rhizosphaerae</name>
    <dbReference type="NCBI Taxonomy" id="2053003"/>
    <lineage>
        <taxon>Bacteria</taxon>
        <taxon>Bacillati</taxon>
        <taxon>Actinomycetota</taxon>
        <taxon>Actinomycetes</taxon>
        <taxon>Pseudonocardiales</taxon>
        <taxon>Pseudonocardiaceae</taxon>
        <taxon>Amycolatopsis</taxon>
    </lineage>
</organism>
<dbReference type="OrthoDB" id="5080511at2"/>
<proteinExistence type="predicted"/>
<dbReference type="AlphaFoldDB" id="A0A558DGR4"/>
<protein>
    <recommendedName>
        <fullName evidence="1">ABM domain-containing protein</fullName>
    </recommendedName>
</protein>
<dbReference type="SUPFAM" id="SSF54909">
    <property type="entry name" value="Dimeric alpha+beta barrel"/>
    <property type="match status" value="1"/>
</dbReference>
<dbReference type="InterPro" id="IPR007138">
    <property type="entry name" value="ABM_dom"/>
</dbReference>
<dbReference type="EMBL" id="VJWX01000025">
    <property type="protein sequence ID" value="TVT60216.1"/>
    <property type="molecule type" value="Genomic_DNA"/>
</dbReference>
<dbReference type="RefSeq" id="WP_144586030.1">
    <property type="nucleotide sequence ID" value="NZ_VJWX01000025.1"/>
</dbReference>
<evidence type="ECO:0000259" key="1">
    <source>
        <dbReference type="PROSITE" id="PS51725"/>
    </source>
</evidence>
<reference evidence="2 3" key="2">
    <citation type="submission" date="2019-08" db="EMBL/GenBank/DDBJ databases">
        <title>Amycolatopsis acidicola sp. nov., isolated from peat swamp forest soil.</title>
        <authorList>
            <person name="Srisuk N."/>
        </authorList>
    </citation>
    <scope>NUCLEOTIDE SEQUENCE [LARGE SCALE GENOMIC DNA]</scope>
    <source>
        <strain evidence="2 3">TBRC 6029</strain>
    </source>
</reference>
<dbReference type="InterPro" id="IPR011008">
    <property type="entry name" value="Dimeric_a/b-barrel"/>
</dbReference>
<dbReference type="Pfam" id="PF03992">
    <property type="entry name" value="ABM"/>
    <property type="match status" value="1"/>
</dbReference>
<dbReference type="Gene3D" id="3.30.70.100">
    <property type="match status" value="1"/>
</dbReference>
<keyword evidence="3" id="KW-1185">Reference proteome</keyword>
<gene>
    <name evidence="2" type="ORF">FNH05_04740</name>
</gene>
<dbReference type="PROSITE" id="PS51725">
    <property type="entry name" value="ABM"/>
    <property type="match status" value="1"/>
</dbReference>
<feature type="domain" description="ABM" evidence="1">
    <location>
        <begin position="27"/>
        <end position="116"/>
    </location>
</feature>
<accession>A0A558DGR4</accession>
<dbReference type="Proteomes" id="UP000320011">
    <property type="component" value="Unassembled WGS sequence"/>
</dbReference>
<comment type="caution">
    <text evidence="2">The sequence shown here is derived from an EMBL/GenBank/DDBJ whole genome shotgun (WGS) entry which is preliminary data.</text>
</comment>
<name>A0A558DGR4_9PSEU</name>